<evidence type="ECO:0000313" key="3">
    <source>
        <dbReference type="Proteomes" id="UP000266861"/>
    </source>
</evidence>
<feature type="coiled-coil region" evidence="1">
    <location>
        <begin position="41"/>
        <end position="68"/>
    </location>
</feature>
<dbReference type="EMBL" id="PQFF01000331">
    <property type="protein sequence ID" value="RHZ59084.1"/>
    <property type="molecule type" value="Genomic_DNA"/>
</dbReference>
<keyword evidence="3" id="KW-1185">Reference proteome</keyword>
<sequence length="234" mass="27107">MNHIRNFFNLDPRKNKSENELWEQREFGTGPATITTIQEYLEQDLETVRRLEEKADRLETECQVETRVQYIIPLTEEDEEAIATPTPIIEENIEENLLNLPIEIEPAPQGLSKETQQINPNNLGQLPTMDGQQLTQLITAMTQAITNNRQQNLPVQNQPGPATIHLKSLYKSQHLGEIQEKIIWILNLGSRYIRAHNNNSVPWADWNTFKTAVTIAFQPPNYQAYLRQQLEKLR</sequence>
<evidence type="ECO:0000313" key="2">
    <source>
        <dbReference type="EMBL" id="RHZ59084.1"/>
    </source>
</evidence>
<accession>A0A397HBM2</accession>
<dbReference type="Proteomes" id="UP000266861">
    <property type="component" value="Unassembled WGS sequence"/>
</dbReference>
<evidence type="ECO:0000256" key="1">
    <source>
        <dbReference type="SAM" id="Coils"/>
    </source>
</evidence>
<dbReference type="AlphaFoldDB" id="A0A397HBM2"/>
<name>A0A397HBM2_9GLOM</name>
<gene>
    <name evidence="2" type="ORF">Glove_365g243</name>
</gene>
<organism evidence="2 3">
    <name type="scientific">Diversispora epigaea</name>
    <dbReference type="NCBI Taxonomy" id="1348612"/>
    <lineage>
        <taxon>Eukaryota</taxon>
        <taxon>Fungi</taxon>
        <taxon>Fungi incertae sedis</taxon>
        <taxon>Mucoromycota</taxon>
        <taxon>Glomeromycotina</taxon>
        <taxon>Glomeromycetes</taxon>
        <taxon>Diversisporales</taxon>
        <taxon>Diversisporaceae</taxon>
        <taxon>Diversispora</taxon>
    </lineage>
</organism>
<comment type="caution">
    <text evidence="2">The sequence shown here is derived from an EMBL/GenBank/DDBJ whole genome shotgun (WGS) entry which is preliminary data.</text>
</comment>
<proteinExistence type="predicted"/>
<keyword evidence="1" id="KW-0175">Coiled coil</keyword>
<reference evidence="2 3" key="1">
    <citation type="submission" date="2018-08" db="EMBL/GenBank/DDBJ databases">
        <title>Genome and evolution of the arbuscular mycorrhizal fungus Diversispora epigaea (formerly Glomus versiforme) and its bacterial endosymbionts.</title>
        <authorList>
            <person name="Sun X."/>
            <person name="Fei Z."/>
            <person name="Harrison M."/>
        </authorList>
    </citation>
    <scope>NUCLEOTIDE SEQUENCE [LARGE SCALE GENOMIC DNA]</scope>
    <source>
        <strain evidence="2 3">IT104</strain>
    </source>
</reference>
<protein>
    <submittedName>
        <fullName evidence="2">Uncharacterized protein</fullName>
    </submittedName>
</protein>